<proteinExistence type="predicted"/>
<protein>
    <submittedName>
        <fullName evidence="1">DNA polymerase-3 subunit delta</fullName>
    </submittedName>
</protein>
<reference evidence="2" key="1">
    <citation type="submission" date="2016-10" db="EMBL/GenBank/DDBJ databases">
        <authorList>
            <person name="Varghese N."/>
            <person name="Submissions S."/>
        </authorList>
    </citation>
    <scope>NUCLEOTIDE SEQUENCE [LARGE SCALE GENOMIC DNA]</scope>
    <source>
        <strain evidence="2">R-53102</strain>
    </source>
</reference>
<organism evidence="1 2">
    <name type="scientific">Lactobacillus bombicola</name>
    <dbReference type="NCBI Taxonomy" id="1505723"/>
    <lineage>
        <taxon>Bacteria</taxon>
        <taxon>Bacillati</taxon>
        <taxon>Bacillota</taxon>
        <taxon>Bacilli</taxon>
        <taxon>Lactobacillales</taxon>
        <taxon>Lactobacillaceae</taxon>
        <taxon>Lactobacillus</taxon>
    </lineage>
</organism>
<sequence>MLVDITNPAQKQVAFLRHTFEQGKLGHSYLFIDINEQEAVNTAYWLACLSNCTGMEKPDGTCKNCQQIISGNHPDVLLIEPENKQSLSIDQIRFLKEELAKSPVQSPIRFFFINQAEKLSLPAANALLNLLEEPIAPVVTILIANNVNQILPTIKSRTQIINFVPNSQNTDRNEKLIEQGFSQNELEELDDTTNLAKLGKYFYEEMVEQNPLALVSAHQLADTVKSRAKQDYLLFLLKDLAQKDIDSGNLQSGGKMLKDLLKIEQMRCSNVNFRNLLDYLALQWKR</sequence>
<dbReference type="Gene3D" id="3.40.50.300">
    <property type="entry name" value="P-loop containing nucleotide triphosphate hydrolases"/>
    <property type="match status" value="1"/>
</dbReference>
<dbReference type="GO" id="GO:0006261">
    <property type="term" value="P:DNA-templated DNA replication"/>
    <property type="evidence" value="ECO:0007669"/>
    <property type="project" value="TreeGrafter"/>
</dbReference>
<dbReference type="PANTHER" id="PTHR11669">
    <property type="entry name" value="REPLICATION FACTOR C / DNA POLYMERASE III GAMMA-TAU SUBUNIT"/>
    <property type="match status" value="1"/>
</dbReference>
<dbReference type="STRING" id="1505723.SAMN04487792_1435"/>
<dbReference type="AlphaFoldDB" id="A0A1I1TG74"/>
<dbReference type="Proteomes" id="UP000199599">
    <property type="component" value="Unassembled WGS sequence"/>
</dbReference>
<dbReference type="Pfam" id="PF13177">
    <property type="entry name" value="DNA_pol3_delta2"/>
    <property type="match status" value="1"/>
</dbReference>
<accession>A0A1I1TG74</accession>
<dbReference type="EMBL" id="FOMN01000009">
    <property type="protein sequence ID" value="SFD57631.1"/>
    <property type="molecule type" value="Genomic_DNA"/>
</dbReference>
<dbReference type="RefSeq" id="WP_090093841.1">
    <property type="nucleotide sequence ID" value="NZ_CBCRVU010000002.1"/>
</dbReference>
<evidence type="ECO:0000313" key="2">
    <source>
        <dbReference type="Proteomes" id="UP000199599"/>
    </source>
</evidence>
<dbReference type="SUPFAM" id="SSF52540">
    <property type="entry name" value="P-loop containing nucleoside triphosphate hydrolases"/>
    <property type="match status" value="1"/>
</dbReference>
<dbReference type="PANTHER" id="PTHR11669:SF8">
    <property type="entry name" value="DNA POLYMERASE III SUBUNIT DELTA"/>
    <property type="match status" value="1"/>
</dbReference>
<dbReference type="InterPro" id="IPR050238">
    <property type="entry name" value="DNA_Rep/Repair_Clamp_Loader"/>
</dbReference>
<evidence type="ECO:0000313" key="1">
    <source>
        <dbReference type="EMBL" id="SFD57631.1"/>
    </source>
</evidence>
<gene>
    <name evidence="1" type="ORF">SAMN04487792_1435</name>
</gene>
<name>A0A1I1TG74_9LACO</name>
<dbReference type="InterPro" id="IPR027417">
    <property type="entry name" value="P-loop_NTPase"/>
</dbReference>